<dbReference type="PANTHER" id="PTHR43363">
    <property type="entry name" value="HYPOXANTHINE PHOSPHORIBOSYLTRANSFERASE"/>
    <property type="match status" value="1"/>
</dbReference>
<dbReference type="Proteomes" id="UP000593719">
    <property type="component" value="Chromosome"/>
</dbReference>
<dbReference type="RefSeq" id="WP_193151145.1">
    <property type="nucleotide sequence ID" value="NZ_CP041235.1"/>
</dbReference>
<name>A0A7M1AZ94_9BACT</name>
<dbReference type="SUPFAM" id="SSF53271">
    <property type="entry name" value="PRTase-like"/>
    <property type="match status" value="1"/>
</dbReference>
<feature type="domain" description="Phosphoribosyltransferase" evidence="3">
    <location>
        <begin position="15"/>
        <end position="143"/>
    </location>
</feature>
<accession>A0A7M1AZ94</accession>
<sequence length="150" mass="17099">MKQYYSYENFRNDTQKLILEVKNFNAGAIVSVARGGFTLAHCLAEGLDIRDVQSIRTELYDATCKRKELSLFGACSLADVSRVLVVDDIADSGETLAYVMQHLQKNFPEAVFKSSTLFIKKTSIYEPDFWINEADAWIEFFWEKDFSLAG</sequence>
<keyword evidence="2 4" id="KW-0808">Transferase</keyword>
<keyword evidence="5" id="KW-1185">Reference proteome</keyword>
<dbReference type="GO" id="GO:0016757">
    <property type="term" value="F:glycosyltransferase activity"/>
    <property type="evidence" value="ECO:0007669"/>
    <property type="project" value="UniProtKB-KW"/>
</dbReference>
<dbReference type="PANTHER" id="PTHR43363:SF1">
    <property type="entry name" value="HYPOXANTHINE-GUANINE PHOSPHORIBOSYLTRANSFERASE"/>
    <property type="match status" value="1"/>
</dbReference>
<protein>
    <submittedName>
        <fullName evidence="4">Phosphoribosyltransferase</fullName>
    </submittedName>
</protein>
<evidence type="ECO:0000256" key="1">
    <source>
        <dbReference type="ARBA" id="ARBA00022676"/>
    </source>
</evidence>
<evidence type="ECO:0000256" key="2">
    <source>
        <dbReference type="ARBA" id="ARBA00022679"/>
    </source>
</evidence>
<dbReference type="InterPro" id="IPR029057">
    <property type="entry name" value="PRTase-like"/>
</dbReference>
<evidence type="ECO:0000313" key="4">
    <source>
        <dbReference type="EMBL" id="QOP42819.1"/>
    </source>
</evidence>
<dbReference type="Pfam" id="PF00156">
    <property type="entry name" value="Pribosyltran"/>
    <property type="match status" value="1"/>
</dbReference>
<reference evidence="4 5" key="1">
    <citation type="submission" date="2019-06" db="EMBL/GenBank/DDBJ databases">
        <title>Sulfurimonas gotlandica sp. nov., a chemoautotrophic and psychrotolerant epsilonproteobacterium isolated from a pelagic redoxcline, and an emended description of the genus Sulfurimonas.</title>
        <authorList>
            <person name="Wang S."/>
            <person name="Jiang L."/>
            <person name="Shao Z."/>
        </authorList>
    </citation>
    <scope>NUCLEOTIDE SEQUENCE [LARGE SCALE GENOMIC DNA]</scope>
    <source>
        <strain evidence="4 5">S2-6</strain>
    </source>
</reference>
<dbReference type="AlphaFoldDB" id="A0A7M1AZ94"/>
<dbReference type="KEGG" id="ssei:FJR45_02170"/>
<dbReference type="InterPro" id="IPR000836">
    <property type="entry name" value="PRTase_dom"/>
</dbReference>
<gene>
    <name evidence="4" type="ORF">FJR45_02170</name>
</gene>
<dbReference type="CDD" id="cd06223">
    <property type="entry name" value="PRTases_typeI"/>
    <property type="match status" value="1"/>
</dbReference>
<keyword evidence="1 4" id="KW-0328">Glycosyltransferase</keyword>
<dbReference type="EMBL" id="CP041235">
    <property type="protein sequence ID" value="QOP42819.1"/>
    <property type="molecule type" value="Genomic_DNA"/>
</dbReference>
<evidence type="ECO:0000313" key="5">
    <source>
        <dbReference type="Proteomes" id="UP000593719"/>
    </source>
</evidence>
<evidence type="ECO:0000259" key="3">
    <source>
        <dbReference type="Pfam" id="PF00156"/>
    </source>
</evidence>
<organism evidence="4 5">
    <name type="scientific">Sulfurimonas sediminis</name>
    <dbReference type="NCBI Taxonomy" id="2590020"/>
    <lineage>
        <taxon>Bacteria</taxon>
        <taxon>Pseudomonadati</taxon>
        <taxon>Campylobacterota</taxon>
        <taxon>Epsilonproteobacteria</taxon>
        <taxon>Campylobacterales</taxon>
        <taxon>Sulfurimonadaceae</taxon>
        <taxon>Sulfurimonas</taxon>
    </lineage>
</organism>
<proteinExistence type="predicted"/>
<dbReference type="Gene3D" id="3.40.50.2020">
    <property type="match status" value="1"/>
</dbReference>